<sequence>MATNIAGENGDGEIAIQPYNMHVSARYLDLTKRKLELTRLPRELLLPEHRKWDYGTPKTTLEPLLDYWLEEYDWRAQESMFNETLPQYRTTITLNDFTLQSSPHPPLRVHFVHKRSSRPNSIPLLFCHGWPGSFTEVSKVINKLAEPINEPSMGSGPTLGFHVVCPSIPGFGFSDSSPHEGFGLKATADIFDALMRRLGYNEYVVHGAGWGFKISRMIALQHPENCLAVHTTSPELPPPKVKRSPLAFMKYHAARLTKARLQPLSFGYVPSEFQMNHNYEQSSDECLGSQYGQRPQTRAYSLCDSPIGLLASMLDAIQYTSNTYTWSATEILNWTMMHWLPGPEAGLRWLRAANREVGAECWDTYSHVPLGISHFRPVGTGSRVSTTPPTWASSIQNLQWIKRHQHEARRPAFDAPDELVVDLREFYQHAIDAHLVRFKPLDGS</sequence>
<accession>A0A9P4SF34</accession>
<evidence type="ECO:0000256" key="1">
    <source>
        <dbReference type="ARBA" id="ARBA00010088"/>
    </source>
</evidence>
<dbReference type="GO" id="GO:0097176">
    <property type="term" value="P:epoxide metabolic process"/>
    <property type="evidence" value="ECO:0007669"/>
    <property type="project" value="TreeGrafter"/>
</dbReference>
<evidence type="ECO:0000259" key="3">
    <source>
        <dbReference type="Pfam" id="PF06441"/>
    </source>
</evidence>
<name>A0A9P4SF34_9PEZI</name>
<keyword evidence="5" id="KW-1185">Reference proteome</keyword>
<evidence type="ECO:0000313" key="5">
    <source>
        <dbReference type="Proteomes" id="UP000799429"/>
    </source>
</evidence>
<proteinExistence type="inferred from homology"/>
<dbReference type="InterPro" id="IPR029058">
    <property type="entry name" value="AB_hydrolase_fold"/>
</dbReference>
<dbReference type="SUPFAM" id="SSF53474">
    <property type="entry name" value="alpha/beta-Hydrolases"/>
    <property type="match status" value="1"/>
</dbReference>
<dbReference type="Pfam" id="PF06441">
    <property type="entry name" value="EHN"/>
    <property type="match status" value="1"/>
</dbReference>
<feature type="domain" description="Epoxide hydrolase N-terminal" evidence="3">
    <location>
        <begin position="16"/>
        <end position="137"/>
    </location>
</feature>
<gene>
    <name evidence="4" type="ORF">M501DRAFT_1014168</name>
</gene>
<evidence type="ECO:0000313" key="4">
    <source>
        <dbReference type="EMBL" id="KAF2841367.1"/>
    </source>
</evidence>
<comment type="caution">
    <text evidence="4">The sequence shown here is derived from an EMBL/GenBank/DDBJ whole genome shotgun (WGS) entry which is preliminary data.</text>
</comment>
<dbReference type="Gene3D" id="3.40.50.1820">
    <property type="entry name" value="alpha/beta hydrolase"/>
    <property type="match status" value="1"/>
</dbReference>
<dbReference type="PANTHER" id="PTHR21661:SF71">
    <property type="entry name" value="EPOXIDE HYDROLASE N-TERMINAL DOMAIN-CONTAINING PROTEIN"/>
    <property type="match status" value="1"/>
</dbReference>
<dbReference type="EMBL" id="MU006091">
    <property type="protein sequence ID" value="KAF2841367.1"/>
    <property type="molecule type" value="Genomic_DNA"/>
</dbReference>
<dbReference type="PANTHER" id="PTHR21661">
    <property type="entry name" value="EPOXIDE HYDROLASE 1-RELATED"/>
    <property type="match status" value="1"/>
</dbReference>
<dbReference type="AlphaFoldDB" id="A0A9P4SF34"/>
<dbReference type="Proteomes" id="UP000799429">
    <property type="component" value="Unassembled WGS sequence"/>
</dbReference>
<dbReference type="InterPro" id="IPR010497">
    <property type="entry name" value="Epoxide_hydro_N"/>
</dbReference>
<reference evidence="4" key="1">
    <citation type="journal article" date="2020" name="Stud. Mycol.">
        <title>101 Dothideomycetes genomes: a test case for predicting lifestyles and emergence of pathogens.</title>
        <authorList>
            <person name="Haridas S."/>
            <person name="Albert R."/>
            <person name="Binder M."/>
            <person name="Bloem J."/>
            <person name="Labutti K."/>
            <person name="Salamov A."/>
            <person name="Andreopoulos B."/>
            <person name="Baker S."/>
            <person name="Barry K."/>
            <person name="Bills G."/>
            <person name="Bluhm B."/>
            <person name="Cannon C."/>
            <person name="Castanera R."/>
            <person name="Culley D."/>
            <person name="Daum C."/>
            <person name="Ezra D."/>
            <person name="Gonzalez J."/>
            <person name="Henrissat B."/>
            <person name="Kuo A."/>
            <person name="Liang C."/>
            <person name="Lipzen A."/>
            <person name="Lutzoni F."/>
            <person name="Magnuson J."/>
            <person name="Mondo S."/>
            <person name="Nolan M."/>
            <person name="Ohm R."/>
            <person name="Pangilinan J."/>
            <person name="Park H.-J."/>
            <person name="Ramirez L."/>
            <person name="Alfaro M."/>
            <person name="Sun H."/>
            <person name="Tritt A."/>
            <person name="Yoshinaga Y."/>
            <person name="Zwiers L.-H."/>
            <person name="Turgeon B."/>
            <person name="Goodwin S."/>
            <person name="Spatafora J."/>
            <person name="Crous P."/>
            <person name="Grigoriev I."/>
        </authorList>
    </citation>
    <scope>NUCLEOTIDE SEQUENCE</scope>
    <source>
        <strain evidence="4">CBS 101060</strain>
    </source>
</reference>
<comment type="similarity">
    <text evidence="1">Belongs to the peptidase S33 family.</text>
</comment>
<dbReference type="GO" id="GO:0004301">
    <property type="term" value="F:epoxide hydrolase activity"/>
    <property type="evidence" value="ECO:0007669"/>
    <property type="project" value="TreeGrafter"/>
</dbReference>
<evidence type="ECO:0000256" key="2">
    <source>
        <dbReference type="ARBA" id="ARBA00022801"/>
    </source>
</evidence>
<dbReference type="PIRSF" id="PIRSF001112">
    <property type="entry name" value="Epoxide_hydrolase"/>
    <property type="match status" value="1"/>
</dbReference>
<dbReference type="InterPro" id="IPR016292">
    <property type="entry name" value="Epoxide_hydrolase"/>
</dbReference>
<keyword evidence="2" id="KW-0378">Hydrolase</keyword>
<protein>
    <submittedName>
        <fullName evidence="4">Alpha/beta-hydrolase</fullName>
    </submittedName>
</protein>
<dbReference type="OrthoDB" id="7130006at2759"/>
<organism evidence="4 5">
    <name type="scientific">Patellaria atrata CBS 101060</name>
    <dbReference type="NCBI Taxonomy" id="1346257"/>
    <lineage>
        <taxon>Eukaryota</taxon>
        <taxon>Fungi</taxon>
        <taxon>Dikarya</taxon>
        <taxon>Ascomycota</taxon>
        <taxon>Pezizomycotina</taxon>
        <taxon>Dothideomycetes</taxon>
        <taxon>Dothideomycetes incertae sedis</taxon>
        <taxon>Patellariales</taxon>
        <taxon>Patellariaceae</taxon>
        <taxon>Patellaria</taxon>
    </lineage>
</organism>